<keyword evidence="2" id="KW-1185">Reference proteome</keyword>
<name>A0ACC2CRQ3_DIPCM</name>
<gene>
    <name evidence="1" type="ORF">O6H91_09G091600</name>
</gene>
<accession>A0ACC2CRQ3</accession>
<comment type="caution">
    <text evidence="1">The sequence shown here is derived from an EMBL/GenBank/DDBJ whole genome shotgun (WGS) entry which is preliminary data.</text>
</comment>
<dbReference type="Proteomes" id="UP001162992">
    <property type="component" value="Chromosome 9"/>
</dbReference>
<protein>
    <submittedName>
        <fullName evidence="1">Uncharacterized protein</fullName>
    </submittedName>
</protein>
<organism evidence="1 2">
    <name type="scientific">Diphasiastrum complanatum</name>
    <name type="common">Issler's clubmoss</name>
    <name type="synonym">Lycopodium complanatum</name>
    <dbReference type="NCBI Taxonomy" id="34168"/>
    <lineage>
        <taxon>Eukaryota</taxon>
        <taxon>Viridiplantae</taxon>
        <taxon>Streptophyta</taxon>
        <taxon>Embryophyta</taxon>
        <taxon>Tracheophyta</taxon>
        <taxon>Lycopodiopsida</taxon>
        <taxon>Lycopodiales</taxon>
        <taxon>Lycopodiaceae</taxon>
        <taxon>Lycopodioideae</taxon>
        <taxon>Diphasiastrum</taxon>
    </lineage>
</organism>
<proteinExistence type="predicted"/>
<dbReference type="EMBL" id="CM055100">
    <property type="protein sequence ID" value="KAJ7544753.1"/>
    <property type="molecule type" value="Genomic_DNA"/>
</dbReference>
<evidence type="ECO:0000313" key="1">
    <source>
        <dbReference type="EMBL" id="KAJ7544753.1"/>
    </source>
</evidence>
<evidence type="ECO:0000313" key="2">
    <source>
        <dbReference type="Proteomes" id="UP001162992"/>
    </source>
</evidence>
<sequence>MAQKDGGELSTLTGVLKNAAERYPDNDALISSGGPQLTYAELQSTILRTAAMLQRSGLKPGDLISLAFPNTIEFVVVFLAVIRARGVAAPLNSAYTEEEFYFYMEDAKTSLLLVPGKEGNKAAEAAADRLGLPIAGVHWEKDNTGSGNVVLLPKSRLELTSDSENLALPEPLKDDEALFLHTSGTTSRPKGVPLTQLNLASSVLHIVEAYELNSLDKTVVVLPLFHVHGLMCSLLSSLAAGGTVILPAAGRFSATAFWSDMKRYGATWYTAVPTIHQILLARHKSNPESEYPHLRFIRSCSASLAPAVMTNIEEAFSAPVLEAYAMTEASHQMTANPLPSHGPRKPGSVGKPTGIELTILSDNGDSLPPGEVGEVCIRGPNVTKGYKNNPEANEKAFEFAWFHTGDRGYIDEDGYLHLTGRIKELINYGGEKISPMEVDAILLAHPNVAEAVAFAAPDEKYGEVVNAAVVPNKGEQATAESILNFCKKNLAPFKVPKRLFFAEQLPRTATGKIQRRIVAEHFLKNPKS</sequence>
<reference evidence="2" key="1">
    <citation type="journal article" date="2024" name="Proc. Natl. Acad. Sci. U.S.A.">
        <title>Extraordinary preservation of gene collinearity over three hundred million years revealed in homosporous lycophytes.</title>
        <authorList>
            <person name="Li C."/>
            <person name="Wickell D."/>
            <person name="Kuo L.Y."/>
            <person name="Chen X."/>
            <person name="Nie B."/>
            <person name="Liao X."/>
            <person name="Peng D."/>
            <person name="Ji J."/>
            <person name="Jenkins J."/>
            <person name="Williams M."/>
            <person name="Shu S."/>
            <person name="Plott C."/>
            <person name="Barry K."/>
            <person name="Rajasekar S."/>
            <person name="Grimwood J."/>
            <person name="Han X."/>
            <person name="Sun S."/>
            <person name="Hou Z."/>
            <person name="He W."/>
            <person name="Dai G."/>
            <person name="Sun C."/>
            <person name="Schmutz J."/>
            <person name="Leebens-Mack J.H."/>
            <person name="Li F.W."/>
            <person name="Wang L."/>
        </authorList>
    </citation>
    <scope>NUCLEOTIDE SEQUENCE [LARGE SCALE GENOMIC DNA]</scope>
    <source>
        <strain evidence="2">cv. PW_Plant_1</strain>
    </source>
</reference>